<dbReference type="Pfam" id="PF00566">
    <property type="entry name" value="RabGAP-TBC"/>
    <property type="match status" value="1"/>
</dbReference>
<accession>A0A0L0H4G2</accession>
<dbReference type="GeneID" id="27691470"/>
<evidence type="ECO:0000313" key="6">
    <source>
        <dbReference type="EMBL" id="KNC96400.1"/>
    </source>
</evidence>
<evidence type="ECO:0000256" key="2">
    <source>
        <dbReference type="ARBA" id="ARBA00022837"/>
    </source>
</evidence>
<dbReference type="GO" id="GO:0031267">
    <property type="term" value="F:small GTPase binding"/>
    <property type="evidence" value="ECO:0007669"/>
    <property type="project" value="TreeGrafter"/>
</dbReference>
<evidence type="ECO:0000313" key="7">
    <source>
        <dbReference type="Proteomes" id="UP000053201"/>
    </source>
</evidence>
<dbReference type="Gene3D" id="1.10.472.80">
    <property type="entry name" value="Ypt/Rab-GAP domain of gyp1p, domain 3"/>
    <property type="match status" value="1"/>
</dbReference>
<dbReference type="InterPro" id="IPR035969">
    <property type="entry name" value="Rab-GAP_TBC_sf"/>
</dbReference>
<dbReference type="Gene3D" id="1.10.8.270">
    <property type="entry name" value="putative rabgap domain of human tbc1 domain family member 14 like domains"/>
    <property type="match status" value="1"/>
</dbReference>
<dbReference type="STRING" id="645134.A0A0L0H4G2"/>
<dbReference type="PANTHER" id="PTHR47219">
    <property type="entry name" value="RAB GTPASE-ACTIVATING PROTEIN 1-LIKE"/>
    <property type="match status" value="1"/>
</dbReference>
<dbReference type="GO" id="GO:0005096">
    <property type="term" value="F:GTPase activator activity"/>
    <property type="evidence" value="ECO:0007669"/>
    <property type="project" value="UniProtKB-KW"/>
</dbReference>
<dbReference type="SMART" id="SM00568">
    <property type="entry name" value="GRAM"/>
    <property type="match status" value="2"/>
</dbReference>
<feature type="compositionally biased region" description="Polar residues" evidence="3">
    <location>
        <begin position="1177"/>
        <end position="1223"/>
    </location>
</feature>
<feature type="compositionally biased region" description="Basic and acidic residues" evidence="3">
    <location>
        <begin position="342"/>
        <end position="352"/>
    </location>
</feature>
<organism evidence="6 7">
    <name type="scientific">Spizellomyces punctatus (strain DAOM BR117)</name>
    <dbReference type="NCBI Taxonomy" id="645134"/>
    <lineage>
        <taxon>Eukaryota</taxon>
        <taxon>Fungi</taxon>
        <taxon>Fungi incertae sedis</taxon>
        <taxon>Chytridiomycota</taxon>
        <taxon>Chytridiomycota incertae sedis</taxon>
        <taxon>Chytridiomycetes</taxon>
        <taxon>Spizellomycetales</taxon>
        <taxon>Spizellomycetaceae</taxon>
        <taxon>Spizellomyces</taxon>
    </lineage>
</organism>
<feature type="domain" description="EF-hand" evidence="5">
    <location>
        <begin position="1310"/>
        <end position="1345"/>
    </location>
</feature>
<dbReference type="Gene3D" id="2.30.29.30">
    <property type="entry name" value="Pleckstrin-homology domain (PH domain)/Phosphotyrosine-binding domain (PTB)"/>
    <property type="match status" value="2"/>
</dbReference>
<keyword evidence="7" id="KW-1185">Reference proteome</keyword>
<dbReference type="SMART" id="SM00164">
    <property type="entry name" value="TBC"/>
    <property type="match status" value="1"/>
</dbReference>
<feature type="region of interest" description="Disordered" evidence="3">
    <location>
        <begin position="342"/>
        <end position="369"/>
    </location>
</feature>
<feature type="region of interest" description="Disordered" evidence="3">
    <location>
        <begin position="1261"/>
        <end position="1287"/>
    </location>
</feature>
<evidence type="ECO:0000259" key="5">
    <source>
        <dbReference type="PROSITE" id="PS50222"/>
    </source>
</evidence>
<dbReference type="InterPro" id="IPR011992">
    <property type="entry name" value="EF-hand-dom_pair"/>
</dbReference>
<dbReference type="EMBL" id="KQ257469">
    <property type="protein sequence ID" value="KNC96400.1"/>
    <property type="molecule type" value="Genomic_DNA"/>
</dbReference>
<proteinExistence type="predicted"/>
<dbReference type="PANTHER" id="PTHR47219:SF20">
    <property type="entry name" value="TBC1 DOMAIN FAMILY MEMBER 2B"/>
    <property type="match status" value="1"/>
</dbReference>
<dbReference type="Proteomes" id="UP000053201">
    <property type="component" value="Unassembled WGS sequence"/>
</dbReference>
<dbReference type="PROSITE" id="PS00018">
    <property type="entry name" value="EF_HAND_1"/>
    <property type="match status" value="1"/>
</dbReference>
<dbReference type="GO" id="GO:0005509">
    <property type="term" value="F:calcium ion binding"/>
    <property type="evidence" value="ECO:0007669"/>
    <property type="project" value="InterPro"/>
</dbReference>
<dbReference type="CDD" id="cd00051">
    <property type="entry name" value="EFh"/>
    <property type="match status" value="1"/>
</dbReference>
<dbReference type="InterPro" id="IPR050302">
    <property type="entry name" value="Rab_GAP_TBC_domain"/>
</dbReference>
<protein>
    <recommendedName>
        <fullName evidence="8">TBC-domain-containing protein</fullName>
    </recommendedName>
</protein>
<dbReference type="SUPFAM" id="SSF47473">
    <property type="entry name" value="EF-hand"/>
    <property type="match status" value="1"/>
</dbReference>
<feature type="region of interest" description="Disordered" evidence="3">
    <location>
        <begin position="1118"/>
        <end position="1144"/>
    </location>
</feature>
<feature type="region of interest" description="Disordered" evidence="3">
    <location>
        <begin position="1390"/>
        <end position="1514"/>
    </location>
</feature>
<dbReference type="InParanoid" id="A0A0L0H4G2"/>
<sequence length="1582" mass="174006">MFIKPLDTTALPSATFQDHAGNAHFALQSKKANVVRSLFSGIASLSLSTSSDSAYKKNIMEYEFRIILRCPSRKAEYIVAVDDTFEKIHTDWNWVERNLFLKLAEIDASGSTFTPHQLDTMLLKQFEELTEEAVDPRAAEVQAKLQEVRKSLLPHFPMLSDEILLNFYACTYWISETVAARGQLCITRNYVCFYGSKSAGQPESNLSNPSDVPISIGLKDVTSLELVNASRLLLPDSIQIGTKRKNYTFSLYFHRKEVFRVLSVLANAAMNRLIKGAENSISALSDMFGKGNVSGDLSANVGNRGGGLLTMGRSRDEFSFFPRRSASAVSDGLDETDFTEQLERTGDQHKPSGEAADSELEKTGAIEEDESDGVGAADFTYGLMRYAHISAATMNSIEDLDIQTRNLEFRQLFRLPFSDTIVLDEAPCYFYHRMNSANITGKLYLSQNFLNFVGLSPAGSGGQILGSTAASNSASMSTLFESPQDPTLILSIPYPHIVSVKKQPPTALPAAGKISTFSLSGYLVLSTKSKQEIWLSFGNVKSRDRVSEILLQRMKQVDFHFDDDFVVGERNGGIIRRGSTVQPSTPGGSQPATSGSAFTFRVSGSANSTGSLDEFIGSLQEDKIYGTGGGPRILQIGLKFLFDDLHSEGTLPPAMRVRGGSQDFETDMVKRSISNPPLSEDRVSRTQADAQAIEKWEDYLEGNGRDVCMIKDFKALRELIIRTNGIPIKFRGDIWMICAGSWYSRPEKDYYTKLVHGHMRETSVFAEEIEKDVRRSLPEHPAYQSTVGIDALRRLLTAYSWRNPAIGYAQALNIISAVLLLHLREEDAFWLLCIIVERILPDHYTKTLVGSVVDQNVFSHLVQIHLPTLWAHLTKLYMDLSTISVPWFVCLFLNTVPLRVGVKFLDAFFLDGPKFLFWVALAILKINESQLVQKGKDDDLFVRILKNFFQRLGTEGDADANVGDAEGTSASEGSDPAPPRGSQDTFRRFGGGTDAVDVSTLTGRKLFEHLMSVAYSTYSSTVTAEVIEPLRMRYRLIVVHQMEETSRKSQVRTLCEQVSMTFEEVGIVYDEVRKYEYGHEEEVEDGRGIAALRKKEEEVEEAEMRDLLISLGGWGMAGRTSGEAGKKNKKRSKMQRQQEVGQKTVRLSDFRKVLAVVSPWRSGTTGVAPTKDAGRPSTENRGNTLGRSSVASTRTIPHSGSGTLKSSPSASSVKGQDPLGSNLSLRSVASTDEIQIGLTDRMYFYCSLHYNFLRTAKHRSTDASSPLAPPQVGEATADSRDASGHGSDRSTYIVDLATVVHILDIIMKQPLHSRLRFLFDIHDIDGDGFLNKNELKAVMDSLLEMFERLRQEGVASGAGTPEGTREDEELYLSAVSSFLNTALKLGNNKGDSTGTLSGFGSGSSQGMKKSASIDLVPSRDSGGSGSSSNLAASHSRRTGAHRHHQQHFKPKLDEALGEEEGEGDLGGALGDGPPSKVDLTGSGIGQGPGRGSTKYERGHRRKRSASLSSSDGKLATTEAVSASSNIQAGSDTSLPFRLSFNEFLLAVLSQSVFVQYFERIWVLSKEDGTDMGDGRIVIGWKK</sequence>
<dbReference type="InterPro" id="IPR018247">
    <property type="entry name" value="EF_Hand_1_Ca_BS"/>
</dbReference>
<dbReference type="InterPro" id="IPR004182">
    <property type="entry name" value="GRAM"/>
</dbReference>
<evidence type="ECO:0008006" key="8">
    <source>
        <dbReference type="Google" id="ProtNLM"/>
    </source>
</evidence>
<dbReference type="eggNOG" id="KOG4347">
    <property type="taxonomic scope" value="Eukaryota"/>
</dbReference>
<dbReference type="OrthoDB" id="294251at2759"/>
<dbReference type="SMART" id="SM00054">
    <property type="entry name" value="EFh"/>
    <property type="match status" value="1"/>
</dbReference>
<reference evidence="6 7" key="1">
    <citation type="submission" date="2009-08" db="EMBL/GenBank/DDBJ databases">
        <title>The Genome Sequence of Spizellomyces punctatus strain DAOM BR117.</title>
        <authorList>
            <consortium name="The Broad Institute Genome Sequencing Platform"/>
            <person name="Russ C."/>
            <person name="Cuomo C."/>
            <person name="Shea T."/>
            <person name="Young S.K."/>
            <person name="Zeng Q."/>
            <person name="Koehrsen M."/>
            <person name="Haas B."/>
            <person name="Borodovsky M."/>
            <person name="Guigo R."/>
            <person name="Alvarado L."/>
            <person name="Berlin A."/>
            <person name="Bochicchio J."/>
            <person name="Borenstein D."/>
            <person name="Chapman S."/>
            <person name="Chen Z."/>
            <person name="Engels R."/>
            <person name="Freedman E."/>
            <person name="Gellesch M."/>
            <person name="Goldberg J."/>
            <person name="Griggs A."/>
            <person name="Gujja S."/>
            <person name="Heiman D."/>
            <person name="Hepburn T."/>
            <person name="Howarth C."/>
            <person name="Jen D."/>
            <person name="Larson L."/>
            <person name="Lewis B."/>
            <person name="Mehta T."/>
            <person name="Park D."/>
            <person name="Pearson M."/>
            <person name="Roberts A."/>
            <person name="Saif S."/>
            <person name="Shenoy N."/>
            <person name="Sisk P."/>
            <person name="Stolte C."/>
            <person name="Sykes S."/>
            <person name="Thomson T."/>
            <person name="Walk T."/>
            <person name="White J."/>
            <person name="Yandava C."/>
            <person name="Burger G."/>
            <person name="Gray M.W."/>
            <person name="Holland P.W.H."/>
            <person name="King N."/>
            <person name="Lang F.B.F."/>
            <person name="Roger A.J."/>
            <person name="Ruiz-Trillo I."/>
            <person name="Lander E."/>
            <person name="Nusbaum C."/>
        </authorList>
    </citation>
    <scope>NUCLEOTIDE SEQUENCE [LARGE SCALE GENOMIC DNA]</scope>
    <source>
        <strain evidence="6 7">DAOM BR117</strain>
    </source>
</reference>
<feature type="region of interest" description="Disordered" evidence="3">
    <location>
        <begin position="1164"/>
        <end position="1223"/>
    </location>
</feature>
<keyword evidence="1" id="KW-0343">GTPase activation</keyword>
<evidence type="ECO:0000256" key="1">
    <source>
        <dbReference type="ARBA" id="ARBA00022468"/>
    </source>
</evidence>
<dbReference type="VEuPathDB" id="FungiDB:SPPG_08299"/>
<name>A0A0L0H4G2_SPIPD</name>
<evidence type="ECO:0000259" key="4">
    <source>
        <dbReference type="PROSITE" id="PS50086"/>
    </source>
</evidence>
<dbReference type="PROSITE" id="PS50222">
    <property type="entry name" value="EF_HAND_2"/>
    <property type="match status" value="1"/>
</dbReference>
<evidence type="ECO:0000256" key="3">
    <source>
        <dbReference type="SAM" id="MobiDB-lite"/>
    </source>
</evidence>
<feature type="compositionally biased region" description="Basic residues" evidence="3">
    <location>
        <begin position="1434"/>
        <end position="1449"/>
    </location>
</feature>
<dbReference type="InterPro" id="IPR011993">
    <property type="entry name" value="PH-like_dom_sf"/>
</dbReference>
<dbReference type="Pfam" id="PF02893">
    <property type="entry name" value="GRAM"/>
    <property type="match status" value="1"/>
</dbReference>
<dbReference type="InterPro" id="IPR000195">
    <property type="entry name" value="Rab-GAP-TBC_dom"/>
</dbReference>
<dbReference type="InterPro" id="IPR002048">
    <property type="entry name" value="EF_hand_dom"/>
</dbReference>
<feature type="domain" description="Rab-GAP TBC" evidence="4">
    <location>
        <begin position="725"/>
        <end position="912"/>
    </location>
</feature>
<feature type="compositionally biased region" description="Basic and acidic residues" evidence="3">
    <location>
        <begin position="1277"/>
        <end position="1287"/>
    </location>
</feature>
<dbReference type="SUPFAM" id="SSF47923">
    <property type="entry name" value="Ypt/Rab-GAP domain of gyp1p"/>
    <property type="match status" value="2"/>
</dbReference>
<dbReference type="FunFam" id="1.10.8.270:FF:000002">
    <property type="entry name" value="TBC1 domain family member 9B"/>
    <property type="match status" value="1"/>
</dbReference>
<gene>
    <name evidence="6" type="ORF">SPPG_08299</name>
</gene>
<dbReference type="PROSITE" id="PS50086">
    <property type="entry name" value="TBC_RABGAP"/>
    <property type="match status" value="1"/>
</dbReference>
<dbReference type="RefSeq" id="XP_016604440.1">
    <property type="nucleotide sequence ID" value="XM_016756456.1"/>
</dbReference>
<feature type="region of interest" description="Disordered" evidence="3">
    <location>
        <begin position="959"/>
        <end position="991"/>
    </location>
</feature>
<dbReference type="Gene3D" id="1.10.238.10">
    <property type="entry name" value="EF-hand"/>
    <property type="match status" value="1"/>
</dbReference>
<keyword evidence="2" id="KW-0106">Calcium</keyword>